<feature type="compositionally biased region" description="Basic and acidic residues" evidence="1">
    <location>
        <begin position="313"/>
        <end position="325"/>
    </location>
</feature>
<name>A9B8N7_HERA2</name>
<sequence length="331" mass="37247">MRTIMDQLIIISNLAARLQETNDLAITHLKRTLTILGYDHTLSLITEAEALVAQGGIPTNDNTRKRTLGGTFFYLVRRDVSWKDRITIFGLSPSQQAQIFSWKTREVVYNEFSNPGITSSIQSTLSGKPSHAVIQPKRVILSFKIVPPTIGIAKDIQPPQDETFVTAYVSRKHWLRLVDQGYSDTNVTLKGQLFYDEGLEGLSFYAYKLKHTPEALSGISYQCVTSIDQVLIKKNLVLLKTIYNPSVSTIPNYLPPAPTNPTETMLYINRKAWKGIASDRPIHIDGFAYHDPLFSGITVSVRAIKSRGLPKHMRTENEHPHHDLEQTNSSD</sequence>
<gene>
    <name evidence="3" type="ordered locus">Haur_5073</name>
</gene>
<dbReference type="Gene3D" id="1.10.10.1440">
    <property type="entry name" value="PHAX RNA-binding domain"/>
    <property type="match status" value="1"/>
</dbReference>
<dbReference type="EMBL" id="CP000876">
    <property type="protein sequence ID" value="ABX07701.1"/>
    <property type="molecule type" value="Genomic_DNA"/>
</dbReference>
<proteinExistence type="predicted"/>
<geneLocation type="plasmid" evidence="3 4">
    <name>pHAU01</name>
</geneLocation>
<dbReference type="KEGG" id="hau:Haur_5073"/>
<evidence type="ECO:0000313" key="3">
    <source>
        <dbReference type="EMBL" id="ABX07701.1"/>
    </source>
</evidence>
<organism evidence="3 4">
    <name type="scientific">Herpetosiphon aurantiacus (strain ATCC 23779 / DSM 785 / 114-95)</name>
    <dbReference type="NCBI Taxonomy" id="316274"/>
    <lineage>
        <taxon>Bacteria</taxon>
        <taxon>Bacillati</taxon>
        <taxon>Chloroflexota</taxon>
        <taxon>Chloroflexia</taxon>
        <taxon>Herpetosiphonales</taxon>
        <taxon>Herpetosiphonaceae</taxon>
        <taxon>Herpetosiphon</taxon>
    </lineage>
</organism>
<evidence type="ECO:0000256" key="1">
    <source>
        <dbReference type="SAM" id="MobiDB-lite"/>
    </source>
</evidence>
<dbReference type="InterPro" id="IPR038092">
    <property type="entry name" value="PHAX_RNA-binding_sf"/>
</dbReference>
<accession>A9B8N7</accession>
<dbReference type="Pfam" id="PF10258">
    <property type="entry name" value="PHAX_RNA-bd"/>
    <property type="match status" value="1"/>
</dbReference>
<dbReference type="Proteomes" id="UP000000787">
    <property type="component" value="Plasmid pHAU01"/>
</dbReference>
<dbReference type="InParanoid" id="A9B8N7"/>
<reference evidence="3 4" key="1">
    <citation type="journal article" date="2011" name="Stand. Genomic Sci.">
        <title>Complete genome sequence of the filamentous gliding predatory bacterium Herpetosiphon aurantiacus type strain (114-95(T)).</title>
        <authorList>
            <person name="Kiss H."/>
            <person name="Nett M."/>
            <person name="Domin N."/>
            <person name="Martin K."/>
            <person name="Maresca J.A."/>
            <person name="Copeland A."/>
            <person name="Lapidus A."/>
            <person name="Lucas S."/>
            <person name="Berry K.W."/>
            <person name="Glavina Del Rio T."/>
            <person name="Dalin E."/>
            <person name="Tice H."/>
            <person name="Pitluck S."/>
            <person name="Richardson P."/>
            <person name="Bruce D."/>
            <person name="Goodwin L."/>
            <person name="Han C."/>
            <person name="Detter J.C."/>
            <person name="Schmutz J."/>
            <person name="Brettin T."/>
            <person name="Land M."/>
            <person name="Hauser L."/>
            <person name="Kyrpides N.C."/>
            <person name="Ivanova N."/>
            <person name="Goker M."/>
            <person name="Woyke T."/>
            <person name="Klenk H.P."/>
            <person name="Bryant D.A."/>
        </authorList>
    </citation>
    <scope>NUCLEOTIDE SEQUENCE [LARGE SCALE GENOMIC DNA]</scope>
    <source>
        <strain evidence="4">ATCC 23779 / DSM 785 / 114-95</strain>
        <plasmid evidence="3">pHAU01</plasmid>
    </source>
</reference>
<evidence type="ECO:0000259" key="2">
    <source>
        <dbReference type="Pfam" id="PF10258"/>
    </source>
</evidence>
<protein>
    <recommendedName>
        <fullName evidence="2">Phosphorylated adapter RNA export protein RNA-binding domain-containing protein</fullName>
    </recommendedName>
</protein>
<feature type="region of interest" description="Disordered" evidence="1">
    <location>
        <begin position="309"/>
        <end position="331"/>
    </location>
</feature>
<feature type="domain" description="Phosphorylated adapter RNA export protein RNA-binding" evidence="2">
    <location>
        <begin position="12"/>
        <end position="88"/>
    </location>
</feature>
<keyword evidence="4" id="KW-1185">Reference proteome</keyword>
<dbReference type="HOGENOM" id="CLU_838806_0_0_0"/>
<evidence type="ECO:0000313" key="4">
    <source>
        <dbReference type="Proteomes" id="UP000000787"/>
    </source>
</evidence>
<dbReference type="AlphaFoldDB" id="A9B8N7"/>
<dbReference type="InterPro" id="IPR019385">
    <property type="entry name" value="PHAX_RNA-binding_domain"/>
</dbReference>
<keyword evidence="3" id="KW-0614">Plasmid</keyword>
<dbReference type="BioCyc" id="HAUR316274:GHYA-5135-MONOMER"/>